<evidence type="ECO:0000313" key="2">
    <source>
        <dbReference type="Proteomes" id="UP001153555"/>
    </source>
</evidence>
<comment type="caution">
    <text evidence="1">The sequence shown here is derived from an EMBL/GenBank/DDBJ whole genome shotgun (WGS) entry which is preliminary data.</text>
</comment>
<feature type="non-terminal residue" evidence="1">
    <location>
        <position position="208"/>
    </location>
</feature>
<dbReference type="EMBL" id="CACSLK010032525">
    <property type="protein sequence ID" value="CAA0840341.1"/>
    <property type="molecule type" value="Genomic_DNA"/>
</dbReference>
<accession>A0A9N7RQZ4</accession>
<protein>
    <submittedName>
        <fullName evidence="1">Uncharacterized protein</fullName>
    </submittedName>
</protein>
<feature type="non-terminal residue" evidence="1">
    <location>
        <position position="1"/>
    </location>
</feature>
<dbReference type="Proteomes" id="UP001153555">
    <property type="component" value="Unassembled WGS sequence"/>
</dbReference>
<organism evidence="1 2">
    <name type="scientific">Striga hermonthica</name>
    <name type="common">Purple witchweed</name>
    <name type="synonym">Buchnera hermonthica</name>
    <dbReference type="NCBI Taxonomy" id="68872"/>
    <lineage>
        <taxon>Eukaryota</taxon>
        <taxon>Viridiplantae</taxon>
        <taxon>Streptophyta</taxon>
        <taxon>Embryophyta</taxon>
        <taxon>Tracheophyta</taxon>
        <taxon>Spermatophyta</taxon>
        <taxon>Magnoliopsida</taxon>
        <taxon>eudicotyledons</taxon>
        <taxon>Gunneridae</taxon>
        <taxon>Pentapetalae</taxon>
        <taxon>asterids</taxon>
        <taxon>lamiids</taxon>
        <taxon>Lamiales</taxon>
        <taxon>Orobanchaceae</taxon>
        <taxon>Buchnereae</taxon>
        <taxon>Striga</taxon>
    </lineage>
</organism>
<name>A0A9N7RQZ4_STRHE</name>
<keyword evidence="2" id="KW-1185">Reference proteome</keyword>
<reference evidence="1" key="1">
    <citation type="submission" date="2019-12" db="EMBL/GenBank/DDBJ databases">
        <authorList>
            <person name="Scholes J."/>
        </authorList>
    </citation>
    <scope>NUCLEOTIDE SEQUENCE</scope>
</reference>
<dbReference type="AlphaFoldDB" id="A0A9N7RQZ4"/>
<proteinExistence type="predicted"/>
<gene>
    <name evidence="1" type="ORF">SHERM_00422</name>
</gene>
<evidence type="ECO:0000313" key="1">
    <source>
        <dbReference type="EMBL" id="CAA0840341.1"/>
    </source>
</evidence>
<sequence length="208" mass="22207">ELTYQLHRTNLATRENPNNLTKSRITSQNFGPTSVTREPLTNVIQNSPVIISLTSLPYQSPGGGGEKVNPQLSLDEFVHNLPPGPSLHHSTFNHFGLTLTLGPRPLQPPNQISPSPLNGPIHNTISQPIITPPPNWANPQHHLPTGPNLPKASLHHLPAQHQACLIFAPITHPAASLASPPTAVVTQPVPTPTTVSYFGSGAGHPQAI</sequence>